<protein>
    <recommendedName>
        <fullName evidence="3">GHMP kinase N-terminal domain-containing protein</fullName>
    </recommendedName>
</protein>
<proteinExistence type="predicted"/>
<dbReference type="Proteomes" id="UP000634660">
    <property type="component" value="Unassembled WGS sequence"/>
</dbReference>
<feature type="compositionally biased region" description="Low complexity" evidence="1">
    <location>
        <begin position="1"/>
        <end position="22"/>
    </location>
</feature>
<evidence type="ECO:0000259" key="3">
    <source>
        <dbReference type="Pfam" id="PF00288"/>
    </source>
</evidence>
<feature type="compositionally biased region" description="Low complexity" evidence="1">
    <location>
        <begin position="45"/>
        <end position="54"/>
    </location>
</feature>
<feature type="region of interest" description="Disordered" evidence="1">
    <location>
        <begin position="1"/>
        <end position="75"/>
    </location>
</feature>
<evidence type="ECO:0000313" key="4">
    <source>
        <dbReference type="EMBL" id="GGZ59146.1"/>
    </source>
</evidence>
<name>A0A918QLL4_9ACTN</name>
<sequence length="205" mass="20849">MPGMDTTKTPDPTAPEADAAPADLKKAEADRAAEAGTEARPEAEPAGAVTAGTDTDPDDDEFDEEPVEDEVRSAGVGSGAAAVAAAGLGLVALSGSWVSRVLAERQTLIGQIEGNKSAPPKDQIASLYGDAWHLTALANGVLATLALLLAVFVLARPAFGAPGRTLPNWVRAVAWAAVALGALGMIVFAVMYFLPLPEVPAAAQP</sequence>
<organism evidence="4 5">
    <name type="scientific">Streptomyces subrutilus</name>
    <dbReference type="NCBI Taxonomy" id="36818"/>
    <lineage>
        <taxon>Bacteria</taxon>
        <taxon>Bacillati</taxon>
        <taxon>Actinomycetota</taxon>
        <taxon>Actinomycetes</taxon>
        <taxon>Kitasatosporales</taxon>
        <taxon>Streptomycetaceae</taxon>
        <taxon>Streptomyces</taxon>
    </lineage>
</organism>
<evidence type="ECO:0000313" key="5">
    <source>
        <dbReference type="Proteomes" id="UP000634660"/>
    </source>
</evidence>
<keyword evidence="2" id="KW-0472">Membrane</keyword>
<gene>
    <name evidence="4" type="ORF">GCM10010371_18390</name>
</gene>
<dbReference type="AlphaFoldDB" id="A0A918QLL4"/>
<feature type="compositionally biased region" description="Acidic residues" evidence="1">
    <location>
        <begin position="55"/>
        <end position="68"/>
    </location>
</feature>
<keyword evidence="2" id="KW-1133">Transmembrane helix</keyword>
<reference evidence="4" key="2">
    <citation type="submission" date="2020-09" db="EMBL/GenBank/DDBJ databases">
        <authorList>
            <person name="Sun Q."/>
            <person name="Ohkuma M."/>
        </authorList>
    </citation>
    <scope>NUCLEOTIDE SEQUENCE</scope>
    <source>
        <strain evidence="4">JCM 4834</strain>
    </source>
</reference>
<dbReference type="InterPro" id="IPR006204">
    <property type="entry name" value="GHMP_kinase_N_dom"/>
</dbReference>
<evidence type="ECO:0000256" key="1">
    <source>
        <dbReference type="SAM" id="MobiDB-lite"/>
    </source>
</evidence>
<accession>A0A918QLL4</accession>
<feature type="compositionally biased region" description="Basic and acidic residues" evidence="1">
    <location>
        <begin position="23"/>
        <end position="43"/>
    </location>
</feature>
<dbReference type="GO" id="GO:0005524">
    <property type="term" value="F:ATP binding"/>
    <property type="evidence" value="ECO:0007669"/>
    <property type="project" value="InterPro"/>
</dbReference>
<feature type="transmembrane region" description="Helical" evidence="2">
    <location>
        <begin position="173"/>
        <end position="194"/>
    </location>
</feature>
<dbReference type="Pfam" id="PF00288">
    <property type="entry name" value="GHMP_kinases_N"/>
    <property type="match status" value="1"/>
</dbReference>
<reference evidence="4" key="1">
    <citation type="journal article" date="2014" name="Int. J. Syst. Evol. Microbiol.">
        <title>Complete genome sequence of Corynebacterium casei LMG S-19264T (=DSM 44701T), isolated from a smear-ripened cheese.</title>
        <authorList>
            <consortium name="US DOE Joint Genome Institute (JGI-PGF)"/>
            <person name="Walter F."/>
            <person name="Albersmeier A."/>
            <person name="Kalinowski J."/>
            <person name="Ruckert C."/>
        </authorList>
    </citation>
    <scope>NUCLEOTIDE SEQUENCE</scope>
    <source>
        <strain evidence="4">JCM 4834</strain>
    </source>
</reference>
<feature type="domain" description="GHMP kinase N-terminal" evidence="3">
    <location>
        <begin position="73"/>
        <end position="129"/>
    </location>
</feature>
<keyword evidence="2" id="KW-0812">Transmembrane</keyword>
<dbReference type="EMBL" id="BMVX01000005">
    <property type="protein sequence ID" value="GGZ59146.1"/>
    <property type="molecule type" value="Genomic_DNA"/>
</dbReference>
<evidence type="ECO:0000256" key="2">
    <source>
        <dbReference type="SAM" id="Phobius"/>
    </source>
</evidence>
<feature type="transmembrane region" description="Helical" evidence="2">
    <location>
        <begin position="131"/>
        <end position="153"/>
    </location>
</feature>
<comment type="caution">
    <text evidence="4">The sequence shown here is derived from an EMBL/GenBank/DDBJ whole genome shotgun (WGS) entry which is preliminary data.</text>
</comment>